<evidence type="ECO:0000313" key="2">
    <source>
        <dbReference type="EMBL" id="KAE8301784.1"/>
    </source>
</evidence>
<dbReference type="Proteomes" id="UP000001548">
    <property type="component" value="Unassembled WGS sequence"/>
</dbReference>
<sequence length="233" mass="26415">MAPQETPLSQLISETPSTPLSTIKTPLEPKARNGDAVSEQILLAERRKDDYSYQKIAFYTLLNVKDKRLQQLKLVGSQQALCLAEKFYSAVVPVDAFCKFLVSSTEHLSMCPYLGTIKDMLLSLWLGLATMSSISVFQRTVNEFIPYYICETALRDMQKSSGFDLKNVILIHTLNVLKERSDRVGLPWYESPNSILLYFVFIFKPSERRTVRKLLQFNAELAHILRAAPAAST</sequence>
<organism evidence="2 3">
    <name type="scientific">Giardia intestinalis (strain ATCC 50803 / WB clone C6)</name>
    <name type="common">Giardia lamblia</name>
    <dbReference type="NCBI Taxonomy" id="184922"/>
    <lineage>
        <taxon>Eukaryota</taxon>
        <taxon>Metamonada</taxon>
        <taxon>Diplomonadida</taxon>
        <taxon>Hexamitidae</taxon>
        <taxon>Giardiinae</taxon>
        <taxon>Giardia</taxon>
    </lineage>
</organism>
<evidence type="ECO:0000313" key="3">
    <source>
        <dbReference type="Proteomes" id="UP000001548"/>
    </source>
</evidence>
<keyword evidence="3" id="KW-1185">Reference proteome</keyword>
<proteinExistence type="predicted"/>
<dbReference type="AlphaFoldDB" id="A0A644EZK6"/>
<dbReference type="EMBL" id="AACB03000005">
    <property type="protein sequence ID" value="KAE8301784.1"/>
    <property type="molecule type" value="Genomic_DNA"/>
</dbReference>
<feature type="compositionally biased region" description="Polar residues" evidence="1">
    <location>
        <begin position="1"/>
        <end position="24"/>
    </location>
</feature>
<gene>
    <name evidence="2" type="ORF">GL50803_0010444</name>
</gene>
<protein>
    <submittedName>
        <fullName evidence="2">Uncharacterized protein</fullName>
    </submittedName>
</protein>
<reference evidence="2 3" key="1">
    <citation type="journal article" date="2007" name="Science">
        <title>Genomic minimalism in the early diverging intestinal parasite Giardia lamblia.</title>
        <authorList>
            <person name="Morrison H.G."/>
            <person name="McArthur A.G."/>
            <person name="Gillin F.D."/>
            <person name="Aley S.B."/>
            <person name="Adam R.D."/>
            <person name="Olsen G.J."/>
            <person name="Best A.A."/>
            <person name="Cande W.Z."/>
            <person name="Chen F."/>
            <person name="Cipriano M.J."/>
            <person name="Davids B.J."/>
            <person name="Dawson S.C."/>
            <person name="Elmendorf H.G."/>
            <person name="Hehl A.B."/>
            <person name="Holder M.E."/>
            <person name="Huse S.M."/>
            <person name="Kim U.U."/>
            <person name="Lasek-Nesselquist E."/>
            <person name="Manning G."/>
            <person name="Nigam A."/>
            <person name="Nixon J.E."/>
            <person name="Palm D."/>
            <person name="Passamaneck N.E."/>
            <person name="Prabhu A."/>
            <person name="Reich C.I."/>
            <person name="Reiner D.S."/>
            <person name="Samuelson J."/>
            <person name="Svard S.G."/>
            <person name="Sogin M.L."/>
        </authorList>
    </citation>
    <scope>NUCLEOTIDE SEQUENCE [LARGE SCALE GENOMIC DNA]</scope>
    <source>
        <strain evidence="2 3">WB C6</strain>
    </source>
</reference>
<accession>A0A644EZK6</accession>
<feature type="region of interest" description="Disordered" evidence="1">
    <location>
        <begin position="1"/>
        <end position="32"/>
    </location>
</feature>
<comment type="caution">
    <text evidence="2">The sequence shown here is derived from an EMBL/GenBank/DDBJ whole genome shotgun (WGS) entry which is preliminary data.</text>
</comment>
<name>A0A644EZK6_GIAIC</name>
<dbReference type="InParanoid" id="A0A644EZK6"/>
<evidence type="ECO:0000256" key="1">
    <source>
        <dbReference type="SAM" id="MobiDB-lite"/>
    </source>
</evidence>